<sequence length="82" mass="9683">MGLNILKLAYSRTVYKLPSKVCRPCIMAKITVFWPKQYSLFLHYTVVSEITTIWELTDYHQQPSQKQISLGQIYTTVYSEKY</sequence>
<evidence type="ECO:0000313" key="1">
    <source>
        <dbReference type="EMBL" id="JAH89598.1"/>
    </source>
</evidence>
<dbReference type="AlphaFoldDB" id="A0A0E9WJD3"/>
<dbReference type="EMBL" id="GBXM01018979">
    <property type="protein sequence ID" value="JAH89598.1"/>
    <property type="molecule type" value="Transcribed_RNA"/>
</dbReference>
<reference evidence="1" key="1">
    <citation type="submission" date="2014-11" db="EMBL/GenBank/DDBJ databases">
        <authorList>
            <person name="Amaro Gonzalez C."/>
        </authorList>
    </citation>
    <scope>NUCLEOTIDE SEQUENCE</scope>
</reference>
<protein>
    <submittedName>
        <fullName evidence="1">Uncharacterized protein</fullName>
    </submittedName>
</protein>
<name>A0A0E9WJD3_ANGAN</name>
<proteinExistence type="predicted"/>
<accession>A0A0E9WJD3</accession>
<organism evidence="1">
    <name type="scientific">Anguilla anguilla</name>
    <name type="common">European freshwater eel</name>
    <name type="synonym">Muraena anguilla</name>
    <dbReference type="NCBI Taxonomy" id="7936"/>
    <lineage>
        <taxon>Eukaryota</taxon>
        <taxon>Metazoa</taxon>
        <taxon>Chordata</taxon>
        <taxon>Craniata</taxon>
        <taxon>Vertebrata</taxon>
        <taxon>Euteleostomi</taxon>
        <taxon>Actinopterygii</taxon>
        <taxon>Neopterygii</taxon>
        <taxon>Teleostei</taxon>
        <taxon>Anguilliformes</taxon>
        <taxon>Anguillidae</taxon>
        <taxon>Anguilla</taxon>
    </lineage>
</organism>
<reference evidence="1" key="2">
    <citation type="journal article" date="2015" name="Fish Shellfish Immunol.">
        <title>Early steps in the European eel (Anguilla anguilla)-Vibrio vulnificus interaction in the gills: Role of the RtxA13 toxin.</title>
        <authorList>
            <person name="Callol A."/>
            <person name="Pajuelo D."/>
            <person name="Ebbesson L."/>
            <person name="Teles M."/>
            <person name="MacKenzie S."/>
            <person name="Amaro C."/>
        </authorList>
    </citation>
    <scope>NUCLEOTIDE SEQUENCE</scope>
</reference>